<dbReference type="PANTHER" id="PTHR33207">
    <property type="entry name" value="F-BOX DOMAIN CONTAINING PROTEIN-RELATED"/>
    <property type="match status" value="1"/>
</dbReference>
<comment type="caution">
    <text evidence="2">The sequence shown here is derived from an EMBL/GenBank/DDBJ whole genome shotgun (WGS) entry which is preliminary data.</text>
</comment>
<gene>
    <name evidence="2" type="primary">gb14269</name>
    <name evidence="2" type="ORF">PR202_gb14269</name>
</gene>
<dbReference type="AlphaFoldDB" id="A0AAV5EV15"/>
<evidence type="ECO:0000313" key="2">
    <source>
        <dbReference type="EMBL" id="GJN26344.1"/>
    </source>
</evidence>
<dbReference type="Pfam" id="PF23635">
    <property type="entry name" value="Beta-prop_AT5G49610-like"/>
    <property type="match status" value="1"/>
</dbReference>
<feature type="domain" description="F-box protein AT5G49610-like beta-propeller" evidence="1">
    <location>
        <begin position="115"/>
        <end position="355"/>
    </location>
</feature>
<organism evidence="2 3">
    <name type="scientific">Eleusine coracana subsp. coracana</name>
    <dbReference type="NCBI Taxonomy" id="191504"/>
    <lineage>
        <taxon>Eukaryota</taxon>
        <taxon>Viridiplantae</taxon>
        <taxon>Streptophyta</taxon>
        <taxon>Embryophyta</taxon>
        <taxon>Tracheophyta</taxon>
        <taxon>Spermatophyta</taxon>
        <taxon>Magnoliopsida</taxon>
        <taxon>Liliopsida</taxon>
        <taxon>Poales</taxon>
        <taxon>Poaceae</taxon>
        <taxon>PACMAD clade</taxon>
        <taxon>Chloridoideae</taxon>
        <taxon>Cynodonteae</taxon>
        <taxon>Eleusininae</taxon>
        <taxon>Eleusine</taxon>
    </lineage>
</organism>
<name>A0AAV5EV15_ELECO</name>
<reference evidence="2" key="1">
    <citation type="journal article" date="2018" name="DNA Res.">
        <title>Multiple hybrid de novo genome assembly of finger millet, an orphan allotetraploid crop.</title>
        <authorList>
            <person name="Hatakeyama M."/>
            <person name="Aluri S."/>
            <person name="Balachadran M.T."/>
            <person name="Sivarajan S.R."/>
            <person name="Patrignani A."/>
            <person name="Gruter S."/>
            <person name="Poveda L."/>
            <person name="Shimizu-Inatsugi R."/>
            <person name="Baeten J."/>
            <person name="Francoijs K.J."/>
            <person name="Nataraja K.N."/>
            <person name="Reddy Y.A.N."/>
            <person name="Phadnis S."/>
            <person name="Ravikumar R.L."/>
            <person name="Schlapbach R."/>
            <person name="Sreeman S.M."/>
            <person name="Shimizu K.K."/>
        </authorList>
    </citation>
    <scope>NUCLEOTIDE SEQUENCE</scope>
</reference>
<protein>
    <recommendedName>
        <fullName evidence="1">F-box protein AT5G49610-like beta-propeller domain-containing protein</fullName>
    </recommendedName>
</protein>
<evidence type="ECO:0000259" key="1">
    <source>
        <dbReference type="Pfam" id="PF23635"/>
    </source>
</evidence>
<sequence>MAADGAGAVTGHDRAALPLRAVCGRFLERPDVDGVGNLGGAWAVSAVLGDDDLLCEVLVRVGFPNCLVRASLVCKAMRQHGVQERQRFVPMPQPNELESVVRRARSHLELDILEDIWDCWNGCIATRPALGSGFTARWPLHPTRARLRLPEARKETYYYYDVIFPFGDNHDQLFCLQLGFHGRQTVADVYKLSEDGVWVIHISAITDGFQFEPYTDMVLVGTKICMLSVNVTTPMLVLLDITSSTFLLVELSEKIEGNDSYSQLSCVDDLLYLILVKGVGVHVWTRQMDGGNSWSLINSFCLHEICNDIDENSAVELCTGGMRAELAHLCIGPAMYLLDCKHKTLQKVYDLPSENYLLNSGGRIIWRLPVGFSIQ</sequence>
<dbReference type="EMBL" id="BQKI01000079">
    <property type="protein sequence ID" value="GJN26344.1"/>
    <property type="molecule type" value="Genomic_DNA"/>
</dbReference>
<proteinExistence type="predicted"/>
<dbReference type="InterPro" id="IPR056594">
    <property type="entry name" value="AT5G49610-like_b-prop"/>
</dbReference>
<evidence type="ECO:0000313" key="3">
    <source>
        <dbReference type="Proteomes" id="UP001054889"/>
    </source>
</evidence>
<reference evidence="2" key="2">
    <citation type="submission" date="2021-12" db="EMBL/GenBank/DDBJ databases">
        <title>Resequencing data analysis of finger millet.</title>
        <authorList>
            <person name="Hatakeyama M."/>
            <person name="Aluri S."/>
            <person name="Balachadran M.T."/>
            <person name="Sivarajan S.R."/>
            <person name="Poveda L."/>
            <person name="Shimizu-Inatsugi R."/>
            <person name="Schlapbach R."/>
            <person name="Sreeman S.M."/>
            <person name="Shimizu K.K."/>
        </authorList>
    </citation>
    <scope>NUCLEOTIDE SEQUENCE</scope>
</reference>
<keyword evidence="3" id="KW-1185">Reference proteome</keyword>
<dbReference type="Proteomes" id="UP001054889">
    <property type="component" value="Unassembled WGS sequence"/>
</dbReference>
<accession>A0AAV5EV15</accession>